<gene>
    <name evidence="1" type="ORF">mPipKuh1_008420</name>
</gene>
<keyword evidence="2" id="KW-1185">Reference proteome</keyword>
<dbReference type="Proteomes" id="UP000558488">
    <property type="component" value="Unassembled WGS sequence"/>
</dbReference>
<evidence type="ECO:0000313" key="1">
    <source>
        <dbReference type="EMBL" id="KAF6326425.1"/>
    </source>
</evidence>
<comment type="caution">
    <text evidence="1">The sequence shown here is derived from an EMBL/GenBank/DDBJ whole genome shotgun (WGS) entry which is preliminary data.</text>
</comment>
<accession>A0A7J7VMH3</accession>
<evidence type="ECO:0000313" key="2">
    <source>
        <dbReference type="Proteomes" id="UP000558488"/>
    </source>
</evidence>
<sequence length="121" mass="13904">MLGSQTVLYFRLATHFYFWGRKMNSKLILSCWYLHFAASTLHQLPSDAGTYWLPTHLRLLLTQSGTKQKINRRAPNQYRHNLMGTAPCCGTLGRLLTFSVPQSLIWRVAMIVLTSRKCNMG</sequence>
<dbReference type="EMBL" id="JACAGB010000014">
    <property type="protein sequence ID" value="KAF6326425.1"/>
    <property type="molecule type" value="Genomic_DNA"/>
</dbReference>
<protein>
    <submittedName>
        <fullName evidence="1">Uncharacterized protein</fullName>
    </submittedName>
</protein>
<proteinExistence type="predicted"/>
<organism evidence="1 2">
    <name type="scientific">Pipistrellus kuhlii</name>
    <name type="common">Kuhl's pipistrelle</name>
    <dbReference type="NCBI Taxonomy" id="59472"/>
    <lineage>
        <taxon>Eukaryota</taxon>
        <taxon>Metazoa</taxon>
        <taxon>Chordata</taxon>
        <taxon>Craniata</taxon>
        <taxon>Vertebrata</taxon>
        <taxon>Euteleostomi</taxon>
        <taxon>Mammalia</taxon>
        <taxon>Eutheria</taxon>
        <taxon>Laurasiatheria</taxon>
        <taxon>Chiroptera</taxon>
        <taxon>Yangochiroptera</taxon>
        <taxon>Vespertilionidae</taxon>
        <taxon>Pipistrellus</taxon>
    </lineage>
</organism>
<dbReference type="AlphaFoldDB" id="A0A7J7VMH3"/>
<name>A0A7J7VMH3_PIPKU</name>
<reference evidence="1 2" key="1">
    <citation type="journal article" date="2020" name="Nature">
        <title>Six reference-quality genomes reveal evolution of bat adaptations.</title>
        <authorList>
            <person name="Jebb D."/>
            <person name="Huang Z."/>
            <person name="Pippel M."/>
            <person name="Hughes G.M."/>
            <person name="Lavrichenko K."/>
            <person name="Devanna P."/>
            <person name="Winkler S."/>
            <person name="Jermiin L.S."/>
            <person name="Skirmuntt E.C."/>
            <person name="Katzourakis A."/>
            <person name="Burkitt-Gray L."/>
            <person name="Ray D.A."/>
            <person name="Sullivan K.A.M."/>
            <person name="Roscito J.G."/>
            <person name="Kirilenko B.M."/>
            <person name="Davalos L.M."/>
            <person name="Corthals A.P."/>
            <person name="Power M.L."/>
            <person name="Jones G."/>
            <person name="Ransome R.D."/>
            <person name="Dechmann D.K.N."/>
            <person name="Locatelli A.G."/>
            <person name="Puechmaille S.J."/>
            <person name="Fedrigo O."/>
            <person name="Jarvis E.D."/>
            <person name="Hiller M."/>
            <person name="Vernes S.C."/>
            <person name="Myers E.W."/>
            <person name="Teeling E.C."/>
        </authorList>
    </citation>
    <scope>NUCLEOTIDE SEQUENCE [LARGE SCALE GENOMIC DNA]</scope>
    <source>
        <strain evidence="1">MPipKuh1</strain>
        <tissue evidence="1">Flight muscle</tissue>
    </source>
</reference>